<sequence>MESEMSDVVLKRINDIEKILIEIDAKIDNFIGYEELTEKERRELRKIREGVKCGEYVSFDKVL</sequence>
<name>A0A3R9R0X4_9CREN</name>
<evidence type="ECO:0000313" key="2">
    <source>
        <dbReference type="Proteomes" id="UP000277582"/>
    </source>
</evidence>
<dbReference type="AlphaFoldDB" id="A0A3R9R0X4"/>
<reference evidence="1 2" key="1">
    <citation type="submission" date="2018-10" db="EMBL/GenBank/DDBJ databases">
        <title>Co-occurring genomic capacity for anaerobic methane metabolism and dissimilatory sulfite reduction discovered in the Korarchaeota.</title>
        <authorList>
            <person name="Mckay L.J."/>
            <person name="Dlakic M."/>
            <person name="Fields M.W."/>
            <person name="Delmont T.O."/>
            <person name="Eren A.M."/>
            <person name="Jay Z.J."/>
            <person name="Klingelsmith K.B."/>
            <person name="Rusch D.B."/>
            <person name="Inskeep W.P."/>
        </authorList>
    </citation>
    <scope>NUCLEOTIDE SEQUENCE [LARGE SCALE GENOMIC DNA]</scope>
    <source>
        <strain evidence="1 2">MDKW</strain>
    </source>
</reference>
<proteinExistence type="predicted"/>
<dbReference type="Proteomes" id="UP000277582">
    <property type="component" value="Unassembled WGS sequence"/>
</dbReference>
<gene>
    <name evidence="1" type="ORF">D6D85_14800</name>
</gene>
<keyword evidence="2" id="KW-1185">Reference proteome</keyword>
<organism evidence="1 2">
    <name type="scientific">Candidatus Methanodesulfokora washburnensis</name>
    <dbReference type="NCBI Taxonomy" id="2478471"/>
    <lineage>
        <taxon>Archaea</taxon>
        <taxon>Thermoproteota</taxon>
        <taxon>Candidatus Korarchaeia</taxon>
        <taxon>Candidatus Korarchaeia incertae sedis</taxon>
        <taxon>Candidatus Methanodesulfokora</taxon>
    </lineage>
</organism>
<evidence type="ECO:0000313" key="1">
    <source>
        <dbReference type="EMBL" id="RSN72220.1"/>
    </source>
</evidence>
<accession>A0A3R9R0X4</accession>
<dbReference type="RefSeq" id="WP_125672712.1">
    <property type="nucleotide sequence ID" value="NZ_RCOS01000164.1"/>
</dbReference>
<protein>
    <submittedName>
        <fullName evidence="1">Uncharacterized protein</fullName>
    </submittedName>
</protein>
<comment type="caution">
    <text evidence="1">The sequence shown here is derived from an EMBL/GenBank/DDBJ whole genome shotgun (WGS) entry which is preliminary data.</text>
</comment>
<dbReference type="EMBL" id="RCOS01000164">
    <property type="protein sequence ID" value="RSN72220.1"/>
    <property type="molecule type" value="Genomic_DNA"/>
</dbReference>